<evidence type="ECO:0000256" key="1">
    <source>
        <dbReference type="SAM" id="MobiDB-lite"/>
    </source>
</evidence>
<accession>A0ABR0BRG8</accession>
<dbReference type="Proteomes" id="UP001287286">
    <property type="component" value="Unassembled WGS sequence"/>
</dbReference>
<proteinExistence type="predicted"/>
<dbReference type="EMBL" id="JAWRVI010000039">
    <property type="protein sequence ID" value="KAK4086580.1"/>
    <property type="molecule type" value="Genomic_DNA"/>
</dbReference>
<gene>
    <name evidence="2" type="ORF">Purlil1_8970</name>
</gene>
<sequence length="139" mass="14853">MPTTSSSSRGGKMQASRERAKGARTDACEVPHLSWKKKNVVAAEPCTSCDGARTWPKTARSTGSPRIHPEFLGLEGELSAAAGRDYLTTATATQLLRLQVRADGDLPLANARQVNSYVLSARRRGCGQVTRPVPSSMGI</sequence>
<feature type="region of interest" description="Disordered" evidence="1">
    <location>
        <begin position="1"/>
        <end position="26"/>
    </location>
</feature>
<keyword evidence="3" id="KW-1185">Reference proteome</keyword>
<organism evidence="2 3">
    <name type="scientific">Purpureocillium lilacinum</name>
    <name type="common">Paecilomyces lilacinus</name>
    <dbReference type="NCBI Taxonomy" id="33203"/>
    <lineage>
        <taxon>Eukaryota</taxon>
        <taxon>Fungi</taxon>
        <taxon>Dikarya</taxon>
        <taxon>Ascomycota</taxon>
        <taxon>Pezizomycotina</taxon>
        <taxon>Sordariomycetes</taxon>
        <taxon>Hypocreomycetidae</taxon>
        <taxon>Hypocreales</taxon>
        <taxon>Ophiocordycipitaceae</taxon>
        <taxon>Purpureocillium</taxon>
    </lineage>
</organism>
<reference evidence="2 3" key="1">
    <citation type="journal article" date="2024" name="Microbiol. Resour. Announc.">
        <title>Genome annotations for the ascomycete fungi Trichoderma harzianum, Trichoderma aggressivum, and Purpureocillium lilacinum.</title>
        <authorList>
            <person name="Beijen E.P.W."/>
            <person name="Ohm R.A."/>
        </authorList>
    </citation>
    <scope>NUCLEOTIDE SEQUENCE [LARGE SCALE GENOMIC DNA]</scope>
    <source>
        <strain evidence="2 3">CBS 150709</strain>
    </source>
</reference>
<comment type="caution">
    <text evidence="2">The sequence shown here is derived from an EMBL/GenBank/DDBJ whole genome shotgun (WGS) entry which is preliminary data.</text>
</comment>
<feature type="compositionally biased region" description="Basic and acidic residues" evidence="1">
    <location>
        <begin position="15"/>
        <end position="26"/>
    </location>
</feature>
<protein>
    <submittedName>
        <fullName evidence="2">Uncharacterized protein</fullName>
    </submittedName>
</protein>
<evidence type="ECO:0000313" key="3">
    <source>
        <dbReference type="Proteomes" id="UP001287286"/>
    </source>
</evidence>
<evidence type="ECO:0000313" key="2">
    <source>
        <dbReference type="EMBL" id="KAK4086580.1"/>
    </source>
</evidence>
<name>A0ABR0BRG8_PURLI</name>